<dbReference type="PANTHER" id="PTHR37419">
    <property type="entry name" value="SERINE/THREONINE-PROTEIN KINASE TOXIN HIPA"/>
    <property type="match status" value="1"/>
</dbReference>
<dbReference type="GO" id="GO:0005829">
    <property type="term" value="C:cytosol"/>
    <property type="evidence" value="ECO:0007669"/>
    <property type="project" value="TreeGrafter"/>
</dbReference>
<dbReference type="Gene3D" id="1.10.1070.20">
    <property type="match status" value="1"/>
</dbReference>
<protein>
    <submittedName>
        <fullName evidence="5">HipA protein, DNA binding regulator</fullName>
    </submittedName>
</protein>
<dbReference type="Pfam" id="PF07804">
    <property type="entry name" value="HipA_C"/>
    <property type="match status" value="1"/>
</dbReference>
<evidence type="ECO:0000313" key="5">
    <source>
        <dbReference type="EMBL" id="KTD61656.1"/>
    </source>
</evidence>
<feature type="domain" description="HipA-like C-terminal" evidence="4">
    <location>
        <begin position="10"/>
        <end position="151"/>
    </location>
</feature>
<dbReference type="GO" id="GO:0004674">
    <property type="term" value="F:protein serine/threonine kinase activity"/>
    <property type="evidence" value="ECO:0007669"/>
    <property type="project" value="TreeGrafter"/>
</dbReference>
<dbReference type="STRING" id="452.Lspi_2286"/>
<keyword evidence="2" id="KW-0808">Transferase</keyword>
<proteinExistence type="inferred from homology"/>
<dbReference type="AlphaFoldDB" id="A0A0W0YXU1"/>
<keyword evidence="3" id="KW-0418">Kinase</keyword>
<reference evidence="5 6" key="1">
    <citation type="submission" date="2015-11" db="EMBL/GenBank/DDBJ databases">
        <title>Genomic analysis of 38 Legionella species identifies large and diverse effector repertoires.</title>
        <authorList>
            <person name="Burstein D."/>
            <person name="Amaro F."/>
            <person name="Zusman T."/>
            <person name="Lifshitz Z."/>
            <person name="Cohen O."/>
            <person name="Gilbert J.A."/>
            <person name="Pupko T."/>
            <person name="Shuman H.A."/>
            <person name="Segal G."/>
        </authorList>
    </citation>
    <scope>NUCLEOTIDE SEQUENCE [LARGE SCALE GENOMIC DNA]</scope>
    <source>
        <strain evidence="5 6">Mt.St.Helens-9</strain>
    </source>
</reference>
<dbReference type="PATRIC" id="fig|452.5.peg.2522"/>
<dbReference type="PANTHER" id="PTHR37419:SF1">
    <property type="entry name" value="SERINE_THREONINE-PROTEIN KINASE TOXIN HIPA"/>
    <property type="match status" value="1"/>
</dbReference>
<dbReference type="Proteomes" id="UP000054877">
    <property type="component" value="Unassembled WGS sequence"/>
</dbReference>
<dbReference type="OrthoDB" id="9805913at2"/>
<evidence type="ECO:0000256" key="1">
    <source>
        <dbReference type="ARBA" id="ARBA00010164"/>
    </source>
</evidence>
<dbReference type="InterPro" id="IPR052028">
    <property type="entry name" value="HipA_Ser/Thr_kinase"/>
</dbReference>
<comment type="caution">
    <text evidence="5">The sequence shown here is derived from an EMBL/GenBank/DDBJ whole genome shotgun (WGS) entry which is preliminary data.</text>
</comment>
<dbReference type="InterPro" id="IPR012893">
    <property type="entry name" value="HipA-like_C"/>
</dbReference>
<evidence type="ECO:0000313" key="6">
    <source>
        <dbReference type="Proteomes" id="UP000054877"/>
    </source>
</evidence>
<keyword evidence="6" id="KW-1185">Reference proteome</keyword>
<dbReference type="EMBL" id="LNYX01000031">
    <property type="protein sequence ID" value="KTD61656.1"/>
    <property type="molecule type" value="Genomic_DNA"/>
</dbReference>
<accession>A0A0W0YXU1</accession>
<name>A0A0W0YXU1_LEGSP</name>
<evidence type="ECO:0000256" key="3">
    <source>
        <dbReference type="ARBA" id="ARBA00022777"/>
    </source>
</evidence>
<evidence type="ECO:0000256" key="2">
    <source>
        <dbReference type="ARBA" id="ARBA00022679"/>
    </source>
</evidence>
<organism evidence="5 6">
    <name type="scientific">Legionella spiritensis</name>
    <dbReference type="NCBI Taxonomy" id="452"/>
    <lineage>
        <taxon>Bacteria</taxon>
        <taxon>Pseudomonadati</taxon>
        <taxon>Pseudomonadota</taxon>
        <taxon>Gammaproteobacteria</taxon>
        <taxon>Legionellales</taxon>
        <taxon>Legionellaceae</taxon>
        <taxon>Legionella</taxon>
    </lineage>
</organism>
<gene>
    <name evidence="5" type="primary">hipA_2</name>
    <name evidence="5" type="ORF">Lspi_2286</name>
</gene>
<evidence type="ECO:0000259" key="4">
    <source>
        <dbReference type="Pfam" id="PF07804"/>
    </source>
</evidence>
<dbReference type="RefSeq" id="WP_058484193.1">
    <property type="nucleotide sequence ID" value="NZ_CAAAII010000001.1"/>
</dbReference>
<sequence>MFFTKIKVVHRLHQQDFCQAQGVVSEAKYEFKDGPSIKNNYELLLNNVTATKRIHALQEFLSWISFNLLIGNNDSHSKNLSLLLVNNKNELAPFYDLLCTAIYESLHKDFSFRIGDRYTFAKIGLNQFTLLEEELGIKKGAFTQRMKDTRELILTHKDRVLEQVMDKHPQAKIPKRIRACIHSVSRLKPVLICSNYSLNSSNRAGYSPHSICNLL</sequence>
<comment type="similarity">
    <text evidence="1">Belongs to the HipA Ser/Thr kinase family.</text>
</comment>